<evidence type="ECO:0000256" key="4">
    <source>
        <dbReference type="ARBA" id="ARBA00022989"/>
    </source>
</evidence>
<evidence type="ECO:0000256" key="5">
    <source>
        <dbReference type="ARBA" id="ARBA00023136"/>
    </source>
</evidence>
<evidence type="ECO:0000313" key="7">
    <source>
        <dbReference type="EMBL" id="VDK26808.1"/>
    </source>
</evidence>
<evidence type="ECO:0000256" key="6">
    <source>
        <dbReference type="SAM" id="Phobius"/>
    </source>
</evidence>
<keyword evidence="4 6" id="KW-1133">Transmembrane helix</keyword>
<feature type="transmembrane region" description="Helical" evidence="6">
    <location>
        <begin position="116"/>
        <end position="134"/>
    </location>
</feature>
<proteinExistence type="inferred from homology"/>
<feature type="transmembrane region" description="Helical" evidence="6">
    <location>
        <begin position="78"/>
        <end position="96"/>
    </location>
</feature>
<dbReference type="InterPro" id="IPR012435">
    <property type="entry name" value="TMEM144"/>
</dbReference>
<reference evidence="9" key="1">
    <citation type="submission" date="2017-02" db="UniProtKB">
        <authorList>
            <consortium name="WormBaseParasite"/>
        </authorList>
    </citation>
    <scope>IDENTIFICATION</scope>
</reference>
<dbReference type="Proteomes" id="UP000267096">
    <property type="component" value="Unassembled WGS sequence"/>
</dbReference>
<dbReference type="PANTHER" id="PTHR16119:SF17">
    <property type="entry name" value="TRANSMEMBRANE PROTEIN 144"/>
    <property type="match status" value="1"/>
</dbReference>
<name>A0A0M3JFW3_ANISI</name>
<evidence type="ECO:0000313" key="9">
    <source>
        <dbReference type="WBParaSite" id="ASIM_0000651701-mRNA-1"/>
    </source>
</evidence>
<dbReference type="WBParaSite" id="ASIM_0000651701-mRNA-1">
    <property type="protein sequence ID" value="ASIM_0000651701-mRNA-1"/>
    <property type="gene ID" value="ASIM_0000651701"/>
</dbReference>
<dbReference type="AlphaFoldDB" id="A0A0M3JFW3"/>
<dbReference type="OrthoDB" id="426527at2759"/>
<evidence type="ECO:0000256" key="2">
    <source>
        <dbReference type="ARBA" id="ARBA00005731"/>
    </source>
</evidence>
<evidence type="ECO:0000256" key="1">
    <source>
        <dbReference type="ARBA" id="ARBA00004141"/>
    </source>
</evidence>
<keyword evidence="8" id="KW-1185">Reference proteome</keyword>
<dbReference type="GO" id="GO:0015144">
    <property type="term" value="F:carbohydrate transmembrane transporter activity"/>
    <property type="evidence" value="ECO:0007669"/>
    <property type="project" value="InterPro"/>
</dbReference>
<keyword evidence="5 6" id="KW-0472">Membrane</keyword>
<accession>A0A0M3JFW3</accession>
<gene>
    <name evidence="7" type="ORF">ASIM_LOCUS6294</name>
</gene>
<dbReference type="Pfam" id="PF07857">
    <property type="entry name" value="TMEM144"/>
    <property type="match status" value="1"/>
</dbReference>
<dbReference type="EMBL" id="UYRR01013487">
    <property type="protein sequence ID" value="VDK26808.1"/>
    <property type="molecule type" value="Genomic_DNA"/>
</dbReference>
<keyword evidence="3 6" id="KW-0812">Transmembrane</keyword>
<dbReference type="PANTHER" id="PTHR16119">
    <property type="entry name" value="TRANSMEMBRANE PROTEIN 144"/>
    <property type="match status" value="1"/>
</dbReference>
<evidence type="ECO:0000256" key="3">
    <source>
        <dbReference type="ARBA" id="ARBA00022692"/>
    </source>
</evidence>
<evidence type="ECO:0000313" key="8">
    <source>
        <dbReference type="Proteomes" id="UP000267096"/>
    </source>
</evidence>
<feature type="transmembrane region" description="Helical" evidence="6">
    <location>
        <begin position="27"/>
        <end position="47"/>
    </location>
</feature>
<dbReference type="GO" id="GO:0016020">
    <property type="term" value="C:membrane"/>
    <property type="evidence" value="ECO:0007669"/>
    <property type="project" value="UniProtKB-SubCell"/>
</dbReference>
<comment type="subcellular location">
    <subcellularLocation>
        <location evidence="1">Membrane</location>
        <topology evidence="1">Multi-pass membrane protein</topology>
    </subcellularLocation>
</comment>
<organism evidence="9">
    <name type="scientific">Anisakis simplex</name>
    <name type="common">Herring worm</name>
    <dbReference type="NCBI Taxonomy" id="6269"/>
    <lineage>
        <taxon>Eukaryota</taxon>
        <taxon>Metazoa</taxon>
        <taxon>Ecdysozoa</taxon>
        <taxon>Nematoda</taxon>
        <taxon>Chromadorea</taxon>
        <taxon>Rhabditida</taxon>
        <taxon>Spirurina</taxon>
        <taxon>Ascaridomorpha</taxon>
        <taxon>Ascaridoidea</taxon>
        <taxon>Anisakidae</taxon>
        <taxon>Anisakis</taxon>
        <taxon>Anisakis simplex complex</taxon>
    </lineage>
</organism>
<dbReference type="InterPro" id="IPR010651">
    <property type="entry name" value="Sugar_transport"/>
</dbReference>
<feature type="transmembrane region" description="Helical" evidence="6">
    <location>
        <begin position="53"/>
        <end position="71"/>
    </location>
</feature>
<reference evidence="7 8" key="2">
    <citation type="submission" date="2018-11" db="EMBL/GenBank/DDBJ databases">
        <authorList>
            <consortium name="Pathogen Informatics"/>
        </authorList>
    </citation>
    <scope>NUCLEOTIDE SEQUENCE [LARGE SCALE GENOMIC DNA]</scope>
</reference>
<comment type="similarity">
    <text evidence="2">Belongs to the TMEM144 family.</text>
</comment>
<protein>
    <submittedName>
        <fullName evidence="9">Transmembrane protein 144 (inferred by orthology to a human protein)</fullName>
    </submittedName>
</protein>
<sequence>MAAVVGSVLFFGTQFVPVKRYKSGDGIFVQFMMGVGIFFVAFVVFALRRFPPFYPLPMLGGFFWALANAAAVPLVETIGLALTLLLCNTVSCIMGWATSRFGLFGLNPAPPKSDTLNYIGLVLLIVGYVFELEIGDC</sequence>